<dbReference type="InterPro" id="IPR041419">
    <property type="entry name" value="TnsE_C"/>
</dbReference>
<feature type="non-terminal residue" evidence="3">
    <location>
        <position position="1"/>
    </location>
</feature>
<sequence length="251" mass="28018">FSGGLPIHSVHDGADASVNTKPVLLQAPSVVFEFSKAFNTRKIADKKQEGAKGKADDEISSKASEDVSTEESVFGGILPSAEWTAEADETDDLRLYANKFDCFQSMLQQLVAIHGCVIRSQQLHKLPKLYRCKRHLLLDGNPRCLAVVEVELQGRTFYILEVDTSDGVCSLSTLLLRLKSSLDWPKQLTLLAEELTQKSLHWPSQRLKMLCGKDGYSGIPHPQTKSVDKGKLHEESIEHWAARFHSWMTSI</sequence>
<dbReference type="EMBL" id="JAWZVU010000031">
    <property type="protein sequence ID" value="MDX7719929.1"/>
    <property type="molecule type" value="Genomic_DNA"/>
</dbReference>
<protein>
    <submittedName>
        <fullName evidence="3">Tn7-like element transposition protein TnsE</fullName>
    </submittedName>
</protein>
<feature type="domain" description="TnsE C-terminal" evidence="2">
    <location>
        <begin position="98"/>
        <end position="244"/>
    </location>
</feature>
<proteinExistence type="predicted"/>
<evidence type="ECO:0000259" key="2">
    <source>
        <dbReference type="Pfam" id="PF18623"/>
    </source>
</evidence>
<name>A0AAW9F1Q9_AERCA</name>
<gene>
    <name evidence="3" type="ORF">SJS77_05485</name>
</gene>
<accession>A0AAW9F1Q9</accession>
<evidence type="ECO:0000256" key="1">
    <source>
        <dbReference type="SAM" id="MobiDB-lite"/>
    </source>
</evidence>
<dbReference type="RefSeq" id="WP_319886534.1">
    <property type="nucleotide sequence ID" value="NZ_JAWZVU010000031.1"/>
</dbReference>
<organism evidence="3 4">
    <name type="scientific">Aeromonas caviae</name>
    <name type="common">Aeromonas punctata</name>
    <dbReference type="NCBI Taxonomy" id="648"/>
    <lineage>
        <taxon>Bacteria</taxon>
        <taxon>Pseudomonadati</taxon>
        <taxon>Pseudomonadota</taxon>
        <taxon>Gammaproteobacteria</taxon>
        <taxon>Aeromonadales</taxon>
        <taxon>Aeromonadaceae</taxon>
        <taxon>Aeromonas</taxon>
    </lineage>
</organism>
<feature type="region of interest" description="Disordered" evidence="1">
    <location>
        <begin position="46"/>
        <end position="67"/>
    </location>
</feature>
<dbReference type="AlphaFoldDB" id="A0AAW9F1Q9"/>
<dbReference type="Pfam" id="PF18623">
    <property type="entry name" value="TnsE_C"/>
    <property type="match status" value="1"/>
</dbReference>
<comment type="caution">
    <text evidence="3">The sequence shown here is derived from an EMBL/GenBank/DDBJ whole genome shotgun (WGS) entry which is preliminary data.</text>
</comment>
<dbReference type="Proteomes" id="UP001277183">
    <property type="component" value="Unassembled WGS sequence"/>
</dbReference>
<reference evidence="3" key="1">
    <citation type="submission" date="2023-11" db="EMBL/GenBank/DDBJ databases">
        <title>WGS of Aeromonas in Northern Israel.</title>
        <authorList>
            <person name="Hershko Y."/>
        </authorList>
    </citation>
    <scope>NUCLEOTIDE SEQUENCE</scope>
    <source>
        <strain evidence="3">77416</strain>
    </source>
</reference>
<evidence type="ECO:0000313" key="3">
    <source>
        <dbReference type="EMBL" id="MDX7719929.1"/>
    </source>
</evidence>
<evidence type="ECO:0000313" key="4">
    <source>
        <dbReference type="Proteomes" id="UP001277183"/>
    </source>
</evidence>
<feature type="compositionally biased region" description="Basic and acidic residues" evidence="1">
    <location>
        <begin position="46"/>
        <end position="65"/>
    </location>
</feature>